<name>A0A542E8F5_9ACTN</name>
<sequence length="682" mass="70125">MAYARGFAVLAWAVGLLILAPSGADAVPNNAVVVLGVGGLQWSDVSADVTPNLWRLVGESATAAVSVRTAQSTNCPADAWLTLNTGVRSAAPRGEDGRCLGAGEVLSSRGIVSAPRWADIEALGAGSSYNPEFGLLTANAYRRGCALAVGPGAGLALADAQGRVARYAARLETADLTACPLTVVDLGNLPAAADPARGQALRRLDAAIGQVTTSASAAEVLLVGMGNEPVPHLQALVAHGGDYRTGWLDANSTRHPGLVQLTDVTPTVLAGLGVATPERAVGSVLRAAPGAPQDRPALVRALGHFDRAAQTIDRHIVAFYWLVAGGAVLSSGLLIAFRRPLWLILITASLPVASFLANLLQWWRSSSPGLGLWAGVIGWAAAVGTLARLGPWRRQRFGPAGFVAAVTAIVLAADVLTGSRLQLSSLWGLSPLDAGRFYGFGNVAFGAFAIGVLIASVWIGNLLIQRGHRRWAVLSVAAIGVVAVAVDGWPSYGADFGGVLGLVPGIAVLIAAVAGIRLRARWLVAVGAIAVVAVSGIAVVDWLRPAGSRSHLGNFVQQLLDGGAGSIFGRKVGANVHSFTDRPLLSILIAVLVVPTAVLVLRPDRLAVVKARRVFAAEPLLRAGIAACLVTAVVGMAANDSGVIVLGVCYAVAVPLLVQAWTFAPTVVAQPSTRVTARKPGP</sequence>
<feature type="transmembrane region" description="Helical" evidence="1">
    <location>
        <begin position="644"/>
        <end position="669"/>
    </location>
</feature>
<feature type="transmembrane region" description="Helical" evidence="1">
    <location>
        <begin position="397"/>
        <end position="417"/>
    </location>
</feature>
<keyword evidence="4" id="KW-1185">Reference proteome</keyword>
<dbReference type="AlphaFoldDB" id="A0A542E8F5"/>
<protein>
    <submittedName>
        <fullName evidence="3">Uncharacterized protein</fullName>
    </submittedName>
</protein>
<dbReference type="OrthoDB" id="3264110at2"/>
<feature type="chain" id="PRO_5021879588" evidence="2">
    <location>
        <begin position="27"/>
        <end position="682"/>
    </location>
</feature>
<proteinExistence type="predicted"/>
<gene>
    <name evidence="3" type="ORF">FB475_4540</name>
</gene>
<reference evidence="3 4" key="1">
    <citation type="submission" date="2019-06" db="EMBL/GenBank/DDBJ databases">
        <title>Sequencing the genomes of 1000 actinobacteria strains.</title>
        <authorList>
            <person name="Klenk H.-P."/>
        </authorList>
    </citation>
    <scope>NUCLEOTIDE SEQUENCE [LARGE SCALE GENOMIC DNA]</scope>
    <source>
        <strain evidence="3 4">DSM 17305</strain>
    </source>
</reference>
<evidence type="ECO:0000256" key="2">
    <source>
        <dbReference type="SAM" id="SignalP"/>
    </source>
</evidence>
<feature type="transmembrane region" description="Helical" evidence="1">
    <location>
        <begin position="584"/>
        <end position="601"/>
    </location>
</feature>
<keyword evidence="1" id="KW-0472">Membrane</keyword>
<feature type="transmembrane region" description="Helical" evidence="1">
    <location>
        <begin position="437"/>
        <end position="459"/>
    </location>
</feature>
<keyword evidence="1" id="KW-0812">Transmembrane</keyword>
<accession>A0A542E8F5</accession>
<feature type="transmembrane region" description="Helical" evidence="1">
    <location>
        <begin position="318"/>
        <end position="337"/>
    </location>
</feature>
<feature type="transmembrane region" description="Helical" evidence="1">
    <location>
        <begin position="621"/>
        <end position="638"/>
    </location>
</feature>
<evidence type="ECO:0000313" key="4">
    <source>
        <dbReference type="Proteomes" id="UP000316298"/>
    </source>
</evidence>
<organism evidence="3 4">
    <name type="scientific">Kribbella jejuensis</name>
    <dbReference type="NCBI Taxonomy" id="236068"/>
    <lineage>
        <taxon>Bacteria</taxon>
        <taxon>Bacillati</taxon>
        <taxon>Actinomycetota</taxon>
        <taxon>Actinomycetes</taxon>
        <taxon>Propionibacteriales</taxon>
        <taxon>Kribbellaceae</taxon>
        <taxon>Kribbella</taxon>
    </lineage>
</organism>
<feature type="transmembrane region" description="Helical" evidence="1">
    <location>
        <begin position="342"/>
        <end position="364"/>
    </location>
</feature>
<feature type="transmembrane region" description="Helical" evidence="1">
    <location>
        <begin position="523"/>
        <end position="543"/>
    </location>
</feature>
<dbReference type="RefSeq" id="WP_141858557.1">
    <property type="nucleotide sequence ID" value="NZ_BAAAKA010000001.1"/>
</dbReference>
<dbReference type="Proteomes" id="UP000316298">
    <property type="component" value="Unassembled WGS sequence"/>
</dbReference>
<feature type="transmembrane region" description="Helical" evidence="1">
    <location>
        <begin position="370"/>
        <end position="390"/>
    </location>
</feature>
<evidence type="ECO:0000313" key="3">
    <source>
        <dbReference type="EMBL" id="TQJ11620.1"/>
    </source>
</evidence>
<dbReference type="InterPro" id="IPR017850">
    <property type="entry name" value="Alkaline_phosphatase_core_sf"/>
</dbReference>
<feature type="transmembrane region" description="Helical" evidence="1">
    <location>
        <begin position="496"/>
        <end position="516"/>
    </location>
</feature>
<comment type="caution">
    <text evidence="3">The sequence shown here is derived from an EMBL/GenBank/DDBJ whole genome shotgun (WGS) entry which is preliminary data.</text>
</comment>
<dbReference type="EMBL" id="VFMM01000002">
    <property type="protein sequence ID" value="TQJ11620.1"/>
    <property type="molecule type" value="Genomic_DNA"/>
</dbReference>
<keyword evidence="2" id="KW-0732">Signal</keyword>
<dbReference type="SUPFAM" id="SSF53649">
    <property type="entry name" value="Alkaline phosphatase-like"/>
    <property type="match status" value="1"/>
</dbReference>
<feature type="transmembrane region" description="Helical" evidence="1">
    <location>
        <begin position="471"/>
        <end position="490"/>
    </location>
</feature>
<evidence type="ECO:0000256" key="1">
    <source>
        <dbReference type="SAM" id="Phobius"/>
    </source>
</evidence>
<keyword evidence="1" id="KW-1133">Transmembrane helix</keyword>
<feature type="signal peptide" evidence="2">
    <location>
        <begin position="1"/>
        <end position="26"/>
    </location>
</feature>